<evidence type="ECO:0000313" key="2">
    <source>
        <dbReference type="EMBL" id="AHM73474.1"/>
    </source>
</evidence>
<dbReference type="AlphaFoldDB" id="A0A7U4GEU8"/>
<evidence type="ECO:0000313" key="3">
    <source>
        <dbReference type="Proteomes" id="UP000230961"/>
    </source>
</evidence>
<reference evidence="2 3" key="1">
    <citation type="submission" date="2017-11" db="EMBL/GenBank/DDBJ databases">
        <title>The complete genome sequence and comparative genome analysis of Yersinia enterocolitica strain LC20.</title>
        <authorList>
            <person name="Shi G."/>
            <person name="Su M."/>
            <person name="Liang J."/>
            <person name="Gu W."/>
            <person name="Xiao Y."/>
            <person name="Zhang Z."/>
            <person name="Qiu H."/>
            <person name="Duan R."/>
            <person name="Zhang Z."/>
            <person name="Li Y."/>
            <person name="Zhang X."/>
            <person name="Ling Y."/>
            <person name="Song L."/>
            <person name="Chen M."/>
            <person name="Zhao Y."/>
            <person name="Wu J."/>
            <person name="Jing H."/>
            <person name="Xiao J."/>
            <person name="Wang X."/>
        </authorList>
    </citation>
    <scope>NUCLEOTIDE SEQUENCE [LARGE SCALE GENOMIC DNA]</scope>
    <source>
        <strain evidence="2 3">LC20</strain>
    </source>
</reference>
<dbReference type="SUPFAM" id="SSF49777">
    <property type="entry name" value="PEBP-like"/>
    <property type="match status" value="1"/>
</dbReference>
<proteinExistence type="predicted"/>
<evidence type="ECO:0000256" key="1">
    <source>
        <dbReference type="SAM" id="SignalP"/>
    </source>
</evidence>
<dbReference type="InterPro" id="IPR005247">
    <property type="entry name" value="YbhB_YbcL/LppC-like"/>
</dbReference>
<dbReference type="InterPro" id="IPR008914">
    <property type="entry name" value="PEBP"/>
</dbReference>
<dbReference type="EMBL" id="CP007448">
    <property type="protein sequence ID" value="AHM73474.1"/>
    <property type="molecule type" value="Genomic_DNA"/>
</dbReference>
<dbReference type="NCBIfam" id="NF007330">
    <property type="entry name" value="PRK09818.1"/>
    <property type="match status" value="1"/>
</dbReference>
<dbReference type="CDD" id="cd00865">
    <property type="entry name" value="PEBP_bact_arch"/>
    <property type="match status" value="1"/>
</dbReference>
<feature type="chain" id="PRO_5031327675" evidence="1">
    <location>
        <begin position="20"/>
        <end position="188"/>
    </location>
</feature>
<dbReference type="Pfam" id="PF01161">
    <property type="entry name" value="PBP"/>
    <property type="match status" value="1"/>
</dbReference>
<dbReference type="InterPro" id="IPR036610">
    <property type="entry name" value="PEBP-like_sf"/>
</dbReference>
<dbReference type="KEGG" id="yel:LC20_02221"/>
<organism evidence="2 3">
    <name type="scientific">Yersinia enterocolitica LC20</name>
    <dbReference type="NCBI Taxonomy" id="1443113"/>
    <lineage>
        <taxon>Bacteria</taxon>
        <taxon>Pseudomonadati</taxon>
        <taxon>Pseudomonadota</taxon>
        <taxon>Gammaproteobacteria</taxon>
        <taxon>Enterobacterales</taxon>
        <taxon>Yersiniaceae</taxon>
        <taxon>Yersinia</taxon>
    </lineage>
</organism>
<dbReference type="Gene3D" id="3.90.280.10">
    <property type="entry name" value="PEBP-like"/>
    <property type="match status" value="1"/>
</dbReference>
<dbReference type="NCBIfam" id="TIGR00481">
    <property type="entry name" value="YbhB/YbcL family Raf kinase inhibitor-like protein"/>
    <property type="match status" value="1"/>
</dbReference>
<dbReference type="PANTHER" id="PTHR30289">
    <property type="entry name" value="UNCHARACTERIZED PROTEIN YBCL-RELATED"/>
    <property type="match status" value="1"/>
</dbReference>
<dbReference type="Proteomes" id="UP000230961">
    <property type="component" value="Chromosome"/>
</dbReference>
<keyword evidence="1" id="KW-0732">Signal</keyword>
<gene>
    <name evidence="2" type="ORF">LC20_02221</name>
</gene>
<name>A0A7U4GEU8_YEREN</name>
<dbReference type="PANTHER" id="PTHR30289:SF1">
    <property type="entry name" value="PEBP (PHOSPHATIDYLETHANOLAMINE-BINDING PROTEIN) FAMILY PROTEIN"/>
    <property type="match status" value="1"/>
</dbReference>
<feature type="signal peptide" evidence="1">
    <location>
        <begin position="1"/>
        <end position="19"/>
    </location>
</feature>
<sequence length="188" mass="19838">MKKIALLLAIISASLSAQAQTFSVKSSDVPEGKPLSIKQVFNGFGCDGGNQSPQLSWQGAPAETKSFAVTAYDPDAPTGSGWWHWTVVNIPADTHKLATNAGQRTDIASPTKSTLPKGAIQGRNDFGYAGFGGACPPAGDKPHRYQFTVWALKTDKLPLNGDASGALVGFMLNSNVIAKAEWIASYGR</sequence>
<protein>
    <submittedName>
        <fullName evidence="2">YbhB/YbcL family Raf kinase inhibitor-like protein</fullName>
    </submittedName>
</protein>
<accession>A0A7U4GEU8</accession>